<protein>
    <submittedName>
        <fullName evidence="2">Uncharacterized protein</fullName>
    </submittedName>
</protein>
<organism evidence="2 3">
    <name type="scientific">Melipona bicolor</name>
    <dbReference type="NCBI Taxonomy" id="60889"/>
    <lineage>
        <taxon>Eukaryota</taxon>
        <taxon>Metazoa</taxon>
        <taxon>Ecdysozoa</taxon>
        <taxon>Arthropoda</taxon>
        <taxon>Hexapoda</taxon>
        <taxon>Insecta</taxon>
        <taxon>Pterygota</taxon>
        <taxon>Neoptera</taxon>
        <taxon>Endopterygota</taxon>
        <taxon>Hymenoptera</taxon>
        <taxon>Apocrita</taxon>
        <taxon>Aculeata</taxon>
        <taxon>Apoidea</taxon>
        <taxon>Anthophila</taxon>
        <taxon>Apidae</taxon>
        <taxon>Melipona</taxon>
    </lineage>
</organism>
<reference evidence="2" key="1">
    <citation type="submission" date="2021-10" db="EMBL/GenBank/DDBJ databases">
        <title>Melipona bicolor Genome sequencing and assembly.</title>
        <authorList>
            <person name="Araujo N.S."/>
            <person name="Arias M.C."/>
        </authorList>
    </citation>
    <scope>NUCLEOTIDE SEQUENCE</scope>
    <source>
        <strain evidence="2">USP_2M_L1-L4_2017</strain>
        <tissue evidence="2">Whole body</tissue>
    </source>
</reference>
<keyword evidence="3" id="KW-1185">Reference proteome</keyword>
<accession>A0AA40FRA2</accession>
<dbReference type="AlphaFoldDB" id="A0AA40FRA2"/>
<evidence type="ECO:0000313" key="3">
    <source>
        <dbReference type="Proteomes" id="UP001177670"/>
    </source>
</evidence>
<proteinExistence type="predicted"/>
<dbReference type="EMBL" id="JAHYIQ010000020">
    <property type="protein sequence ID" value="KAK1123560.1"/>
    <property type="molecule type" value="Genomic_DNA"/>
</dbReference>
<sequence>MEDHKVTTHPNVWCSHFEFSGDQRELYKHLFLPGKDVPTAKARAAILVEKVCTKCSKNCTTLPELHRHMLECGGDQAWLLGLFGNGKKKCKWRPFGSRSRRRRQRGMKRNIQNSQTPRVNAPREKQPTGPRVRPSDRESIQKMLANLPPKRATRKVLQDTTLRTQGRLRTVSVECWNDSINLVLNVQFFLVFMWFYCRITPQSSPNPKPCKKKQSLSARKYSTIQIQKLEKLAQATQQTRGPCVVAREKRESRVDNLRLPACQRAGKTGSTHGDPKKAGPELGKQAYVARDEQLQLTGDPNPREKDETR</sequence>
<feature type="region of interest" description="Disordered" evidence="1">
    <location>
        <begin position="94"/>
        <end position="137"/>
    </location>
</feature>
<comment type="caution">
    <text evidence="2">The sequence shown here is derived from an EMBL/GenBank/DDBJ whole genome shotgun (WGS) entry which is preliminary data.</text>
</comment>
<evidence type="ECO:0000313" key="2">
    <source>
        <dbReference type="EMBL" id="KAK1123560.1"/>
    </source>
</evidence>
<feature type="region of interest" description="Disordered" evidence="1">
    <location>
        <begin position="256"/>
        <end position="309"/>
    </location>
</feature>
<evidence type="ECO:0000256" key="1">
    <source>
        <dbReference type="SAM" id="MobiDB-lite"/>
    </source>
</evidence>
<gene>
    <name evidence="2" type="ORF">K0M31_008261</name>
</gene>
<feature type="compositionally biased region" description="Basic residues" evidence="1">
    <location>
        <begin position="94"/>
        <end position="108"/>
    </location>
</feature>
<name>A0AA40FRA2_9HYME</name>
<dbReference type="Proteomes" id="UP001177670">
    <property type="component" value="Unassembled WGS sequence"/>
</dbReference>